<dbReference type="InParanoid" id="A0BTT1"/>
<dbReference type="HOGENOM" id="CLU_1839032_0_0_1"/>
<protein>
    <submittedName>
        <fullName evidence="1">Uncharacterized protein</fullName>
    </submittedName>
</protein>
<dbReference type="EMBL" id="CT868017">
    <property type="protein sequence ID" value="CAK61948.1"/>
    <property type="molecule type" value="Genomic_DNA"/>
</dbReference>
<gene>
    <name evidence="1" type="ORF">GSPATT00032180001</name>
</gene>
<evidence type="ECO:0000313" key="1">
    <source>
        <dbReference type="EMBL" id="CAK61948.1"/>
    </source>
</evidence>
<accession>A0BTT1</accession>
<dbReference type="OrthoDB" id="310984at2759"/>
<reference evidence="1 2" key="1">
    <citation type="journal article" date="2006" name="Nature">
        <title>Global trends of whole-genome duplications revealed by the ciliate Paramecium tetraurelia.</title>
        <authorList>
            <consortium name="Genoscope"/>
            <person name="Aury J.-M."/>
            <person name="Jaillon O."/>
            <person name="Duret L."/>
            <person name="Noel B."/>
            <person name="Jubin C."/>
            <person name="Porcel B.M."/>
            <person name="Segurens B."/>
            <person name="Daubin V."/>
            <person name="Anthouard V."/>
            <person name="Aiach N."/>
            <person name="Arnaiz O."/>
            <person name="Billaut A."/>
            <person name="Beisson J."/>
            <person name="Blanc I."/>
            <person name="Bouhouche K."/>
            <person name="Camara F."/>
            <person name="Duharcourt S."/>
            <person name="Guigo R."/>
            <person name="Gogendeau D."/>
            <person name="Katinka M."/>
            <person name="Keller A.-M."/>
            <person name="Kissmehl R."/>
            <person name="Klotz C."/>
            <person name="Koll F."/>
            <person name="Le Moue A."/>
            <person name="Lepere C."/>
            <person name="Malinsky S."/>
            <person name="Nowacki M."/>
            <person name="Nowak J.K."/>
            <person name="Plattner H."/>
            <person name="Poulain J."/>
            <person name="Ruiz F."/>
            <person name="Serrano V."/>
            <person name="Zagulski M."/>
            <person name="Dessen P."/>
            <person name="Betermier M."/>
            <person name="Weissenbach J."/>
            <person name="Scarpelli C."/>
            <person name="Schachter V."/>
            <person name="Sperling L."/>
            <person name="Meyer E."/>
            <person name="Cohen J."/>
            <person name="Wincker P."/>
        </authorList>
    </citation>
    <scope>NUCLEOTIDE SEQUENCE [LARGE SCALE GENOMIC DNA]</scope>
    <source>
        <strain evidence="1 2">Stock d4-2</strain>
    </source>
</reference>
<sequence>MISDLIEEIIETGSQGKELIKDAFIIGIAWGRKQLHTFADLKSAIKSILKVNEQIDKSLVTPFYKEDKYNNFLVDNVMIDLYKEFCIILQTSQIKTMLDNAFIKEGARQFVTTQQLNFGFSTKSIESLKLKNVLIVQLCY</sequence>
<evidence type="ECO:0000313" key="2">
    <source>
        <dbReference type="Proteomes" id="UP000000600"/>
    </source>
</evidence>
<dbReference type="AlphaFoldDB" id="A0BTT1"/>
<dbReference type="GeneID" id="5015130"/>
<proteinExistence type="predicted"/>
<dbReference type="RefSeq" id="XP_001429346.1">
    <property type="nucleotide sequence ID" value="XM_001429309.1"/>
</dbReference>
<organism evidence="1 2">
    <name type="scientific">Paramecium tetraurelia</name>
    <dbReference type="NCBI Taxonomy" id="5888"/>
    <lineage>
        <taxon>Eukaryota</taxon>
        <taxon>Sar</taxon>
        <taxon>Alveolata</taxon>
        <taxon>Ciliophora</taxon>
        <taxon>Intramacronucleata</taxon>
        <taxon>Oligohymenophorea</taxon>
        <taxon>Peniculida</taxon>
        <taxon>Parameciidae</taxon>
        <taxon>Paramecium</taxon>
    </lineage>
</organism>
<name>A0BTT1_PARTE</name>
<dbReference type="Proteomes" id="UP000000600">
    <property type="component" value="Unassembled WGS sequence"/>
</dbReference>
<dbReference type="KEGG" id="ptm:GSPATT00032180001"/>
<keyword evidence="2" id="KW-1185">Reference proteome</keyword>